<dbReference type="Proteomes" id="UP001236800">
    <property type="component" value="Chromosome"/>
</dbReference>
<accession>A0AA50KC13</accession>
<dbReference type="EMBL" id="CP132914">
    <property type="protein sequence ID" value="WMB71641.1"/>
    <property type="molecule type" value="Genomic_DNA"/>
</dbReference>
<name>A0AA50KC13_9GAMM</name>
<dbReference type="AlphaFoldDB" id="A0AA50KC13"/>
<evidence type="ECO:0000256" key="1">
    <source>
        <dbReference type="SAM" id="Phobius"/>
    </source>
</evidence>
<organism evidence="2">
    <name type="scientific">Shewanella oncorhynchi</name>
    <dbReference type="NCBI Taxonomy" id="2726434"/>
    <lineage>
        <taxon>Bacteria</taxon>
        <taxon>Pseudomonadati</taxon>
        <taxon>Pseudomonadota</taxon>
        <taxon>Gammaproteobacteria</taxon>
        <taxon>Alteromonadales</taxon>
        <taxon>Shewanellaceae</taxon>
        <taxon>Shewanella</taxon>
    </lineage>
</organism>
<feature type="transmembrane region" description="Helical" evidence="1">
    <location>
        <begin position="45"/>
        <end position="68"/>
    </location>
</feature>
<keyword evidence="1" id="KW-0472">Membrane</keyword>
<sequence>MFIRYILMLTAVLLCLYPVWGLVSPASYLQEILEVYPDAEQASHTQVRITAAILWISNLTLSFALLFIAKFIRQPQTYKFAKISSIALISYPFILTITEAISHSILYRHLEHPTLTIEFSAQKLFYFVFGLIILGIYQSQQEYKRAKENG</sequence>
<proteinExistence type="predicted"/>
<feature type="transmembrane region" description="Helical" evidence="1">
    <location>
        <begin position="80"/>
        <end position="107"/>
    </location>
</feature>
<dbReference type="KEGG" id="sog:RA178_14560"/>
<evidence type="ECO:0000313" key="2">
    <source>
        <dbReference type="EMBL" id="WMB71641.1"/>
    </source>
</evidence>
<protein>
    <recommendedName>
        <fullName evidence="3">DUF4149 domain-containing protein</fullName>
    </recommendedName>
</protein>
<evidence type="ECO:0008006" key="3">
    <source>
        <dbReference type="Google" id="ProtNLM"/>
    </source>
</evidence>
<gene>
    <name evidence="2" type="ORF">RA178_14560</name>
</gene>
<reference evidence="2" key="1">
    <citation type="submission" date="2023-08" db="EMBL/GenBank/DDBJ databases">
        <title>Complete genome sequence of Shewanella oncorhynchi Z-P2, a siderophore putrebactin-producing bacterium.</title>
        <authorList>
            <person name="Zhang Y."/>
        </authorList>
    </citation>
    <scope>NUCLEOTIDE SEQUENCE</scope>
    <source>
        <strain evidence="2">Z-P2</strain>
    </source>
</reference>
<feature type="transmembrane region" description="Helical" evidence="1">
    <location>
        <begin position="119"/>
        <end position="137"/>
    </location>
</feature>
<keyword evidence="1" id="KW-0812">Transmembrane</keyword>
<keyword evidence="1" id="KW-1133">Transmembrane helix</keyword>
<dbReference type="RefSeq" id="WP_306682481.1">
    <property type="nucleotide sequence ID" value="NZ_CP132914.1"/>
</dbReference>
<dbReference type="GeneID" id="301340429"/>